<gene>
    <name evidence="11" type="ORF">FOB60_002068</name>
</gene>
<evidence type="ECO:0000256" key="2">
    <source>
        <dbReference type="ARBA" id="ARBA00005641"/>
    </source>
</evidence>
<dbReference type="SUPFAM" id="SSF51445">
    <property type="entry name" value="(Trans)glycosidases"/>
    <property type="match status" value="1"/>
</dbReference>
<proteinExistence type="inferred from homology"/>
<evidence type="ECO:0000256" key="6">
    <source>
        <dbReference type="ARBA" id="ARBA00023295"/>
    </source>
</evidence>
<keyword evidence="3" id="KW-0964">Secreted</keyword>
<organism evidence="11 12">
    <name type="scientific">Candida parapsilosis</name>
    <name type="common">Yeast</name>
    <dbReference type="NCBI Taxonomy" id="5480"/>
    <lineage>
        <taxon>Eukaryota</taxon>
        <taxon>Fungi</taxon>
        <taxon>Dikarya</taxon>
        <taxon>Ascomycota</taxon>
        <taxon>Saccharomycotina</taxon>
        <taxon>Pichiomycetes</taxon>
        <taxon>Debaryomycetaceae</taxon>
        <taxon>Candida/Lodderomyces clade</taxon>
        <taxon>Candida</taxon>
    </lineage>
</organism>
<dbReference type="GO" id="GO:0009251">
    <property type="term" value="P:glucan catabolic process"/>
    <property type="evidence" value="ECO:0007669"/>
    <property type="project" value="TreeGrafter"/>
</dbReference>
<dbReference type="GO" id="GO:0005576">
    <property type="term" value="C:extracellular region"/>
    <property type="evidence" value="ECO:0007669"/>
    <property type="project" value="UniProtKB-SubCell"/>
</dbReference>
<dbReference type="GO" id="GO:0009986">
    <property type="term" value="C:cell surface"/>
    <property type="evidence" value="ECO:0007669"/>
    <property type="project" value="TreeGrafter"/>
</dbReference>
<evidence type="ECO:0000256" key="4">
    <source>
        <dbReference type="ARBA" id="ARBA00022729"/>
    </source>
</evidence>
<comment type="similarity">
    <text evidence="2">Belongs to the glycosyl hydrolase 5 (cellulase A) family.</text>
</comment>
<dbReference type="GO" id="GO:0004338">
    <property type="term" value="F:glucan exo-1,3-beta-glucosidase activity"/>
    <property type="evidence" value="ECO:0007669"/>
    <property type="project" value="UniProtKB-EC"/>
</dbReference>
<comment type="subcellular location">
    <subcellularLocation>
        <location evidence="1">Secreted</location>
    </subcellularLocation>
</comment>
<sequence>MGLYTNYILSILFVLCSAQKHFNPQPSQEFREYDLLDTEYHHKDTSSRYDLRSKVYGVNLGGWLVTEPWITPSLFEKVEELYGELPVDEYHLCSTLGIKAKTYLSYHWDTFYTEDDFAKIADLGLNLVRIPIGYWAFGLLPDDIYVQGQERYLDLAINWANKHNLSVQVGIHGLPGSQNGFDNSGFRTDSPQWLNTIENTNLTYKVVDYVLDKYGNMTGVHSIQVVNEPMGWLLNKTKLLDFYRFAVSSFKEKQLSAKLVLHDAFYSIESWNNFGGDFILDHHLYECFTDWQINYNFDEHLDNVRRQSKRLRSSVHPSIVGEFSGALDDCTKFLNGIGRGSRWEGTYLSNHKGCCDGKDDPENIINKDEIMLFLRQQFYGFEENSLGWIFWCWKTEGSIVWDMQRLAENNMLPMPLKKPPINLETENKNTMEVVHNESLAEPPTQISNKFIAVEAKSSNLRFSTRFLSVWVILQKFWY</sequence>
<evidence type="ECO:0000256" key="3">
    <source>
        <dbReference type="ARBA" id="ARBA00022525"/>
    </source>
</evidence>
<dbReference type="InterPro" id="IPR017853">
    <property type="entry name" value="GH"/>
</dbReference>
<keyword evidence="7" id="KW-0961">Cell wall biogenesis/degradation</keyword>
<keyword evidence="5 11" id="KW-0378">Hydrolase</keyword>
<evidence type="ECO:0000313" key="11">
    <source>
        <dbReference type="EMBL" id="KAF6057513.1"/>
    </source>
</evidence>
<dbReference type="Gene3D" id="3.20.20.80">
    <property type="entry name" value="Glycosidases"/>
    <property type="match status" value="1"/>
</dbReference>
<protein>
    <recommendedName>
        <fullName evidence="9">glucan 1,3-beta-glucosidase</fullName>
        <ecNumber evidence="9">3.2.1.58</ecNumber>
    </recommendedName>
</protein>
<comment type="catalytic activity">
    <reaction evidence="8">
        <text>Successive hydrolysis of beta-D-glucose units from the non-reducing ends of (1-&gt;3)-beta-D-glucans, releasing alpha-glucose.</text>
        <dbReference type="EC" id="3.2.1.58"/>
    </reaction>
</comment>
<dbReference type="EC" id="3.2.1.58" evidence="9"/>
<dbReference type="GO" id="GO:0071555">
    <property type="term" value="P:cell wall organization"/>
    <property type="evidence" value="ECO:0007669"/>
    <property type="project" value="UniProtKB-KW"/>
</dbReference>
<evidence type="ECO:0000256" key="1">
    <source>
        <dbReference type="ARBA" id="ARBA00004613"/>
    </source>
</evidence>
<evidence type="ECO:0000256" key="9">
    <source>
        <dbReference type="ARBA" id="ARBA00038929"/>
    </source>
</evidence>
<keyword evidence="6" id="KW-0326">Glycosidase</keyword>
<comment type="caution">
    <text evidence="11">The sequence shown here is derived from an EMBL/GenBank/DDBJ whole genome shotgun (WGS) entry which is preliminary data.</text>
</comment>
<dbReference type="Proteomes" id="UP000590412">
    <property type="component" value="Unassembled WGS sequence"/>
</dbReference>
<name>A0A8X7NNI1_CANPA</name>
<dbReference type="EMBL" id="JABWAB010000003">
    <property type="protein sequence ID" value="KAF6057513.1"/>
    <property type="molecule type" value="Genomic_DNA"/>
</dbReference>
<reference evidence="11" key="1">
    <citation type="submission" date="2020-03" db="EMBL/GenBank/DDBJ databases">
        <title>FDA dAtabase for Regulatory Grade micrObial Sequences (FDA-ARGOS): Supporting development and validation of Infectious Disease Dx tests.</title>
        <authorList>
            <person name="Campos J."/>
            <person name="Goldberg B."/>
            <person name="Tallon L."/>
            <person name="Sadzewicz L."/>
            <person name="Vavikolanu K."/>
            <person name="Mehta A."/>
            <person name="Aluvathingal J."/>
            <person name="Nadendla S."/>
            <person name="Nandy P."/>
            <person name="Geyer C."/>
            <person name="Yan Y."/>
            <person name="Sichtig H."/>
        </authorList>
    </citation>
    <scope>NUCLEOTIDE SEQUENCE [LARGE SCALE GENOMIC DNA]</scope>
    <source>
        <strain evidence="11">FDAARGOS_652</strain>
    </source>
</reference>
<dbReference type="PANTHER" id="PTHR31297">
    <property type="entry name" value="GLUCAN ENDO-1,6-BETA-GLUCOSIDASE B"/>
    <property type="match status" value="1"/>
</dbReference>
<dbReference type="InterPro" id="IPR050386">
    <property type="entry name" value="Glycosyl_hydrolase_5"/>
</dbReference>
<evidence type="ECO:0000256" key="10">
    <source>
        <dbReference type="SAM" id="SignalP"/>
    </source>
</evidence>
<evidence type="ECO:0000256" key="8">
    <source>
        <dbReference type="ARBA" id="ARBA00036824"/>
    </source>
</evidence>
<evidence type="ECO:0000256" key="7">
    <source>
        <dbReference type="ARBA" id="ARBA00023316"/>
    </source>
</evidence>
<feature type="chain" id="PRO_5044694598" description="glucan 1,3-beta-glucosidase" evidence="10">
    <location>
        <begin position="19"/>
        <end position="478"/>
    </location>
</feature>
<dbReference type="OrthoDB" id="62120at2759"/>
<accession>A0A8X7NNI1</accession>
<dbReference type="AlphaFoldDB" id="A0A8X7NNI1"/>
<dbReference type="PANTHER" id="PTHR31297:SF1">
    <property type="entry name" value="GLUCAN 1,3-BETA-GLUCOSIDASE I_II-RELATED"/>
    <property type="match status" value="1"/>
</dbReference>
<feature type="signal peptide" evidence="10">
    <location>
        <begin position="1"/>
        <end position="18"/>
    </location>
</feature>
<evidence type="ECO:0000256" key="5">
    <source>
        <dbReference type="ARBA" id="ARBA00022801"/>
    </source>
</evidence>
<keyword evidence="4 10" id="KW-0732">Signal</keyword>
<evidence type="ECO:0000313" key="12">
    <source>
        <dbReference type="Proteomes" id="UP000590412"/>
    </source>
</evidence>